<keyword evidence="3" id="KW-1185">Reference proteome</keyword>
<accession>A0A9D4EQX6</accession>
<reference evidence="2" key="2">
    <citation type="submission" date="2020-11" db="EMBL/GenBank/DDBJ databases">
        <authorList>
            <person name="McCartney M.A."/>
            <person name="Auch B."/>
            <person name="Kono T."/>
            <person name="Mallez S."/>
            <person name="Becker A."/>
            <person name="Gohl D.M."/>
            <person name="Silverstein K.A.T."/>
            <person name="Koren S."/>
            <person name="Bechman K.B."/>
            <person name="Herman A."/>
            <person name="Abrahante J.E."/>
            <person name="Garbe J."/>
        </authorList>
    </citation>
    <scope>NUCLEOTIDE SEQUENCE</scope>
    <source>
        <strain evidence="2">Duluth1</strain>
        <tissue evidence="2">Whole animal</tissue>
    </source>
</reference>
<feature type="region of interest" description="Disordered" evidence="1">
    <location>
        <begin position="1"/>
        <end position="23"/>
    </location>
</feature>
<feature type="compositionally biased region" description="Basic and acidic residues" evidence="1">
    <location>
        <begin position="1"/>
        <end position="10"/>
    </location>
</feature>
<dbReference type="Proteomes" id="UP000828390">
    <property type="component" value="Unassembled WGS sequence"/>
</dbReference>
<dbReference type="EMBL" id="JAIWYP010000008">
    <property type="protein sequence ID" value="KAH3782876.1"/>
    <property type="molecule type" value="Genomic_DNA"/>
</dbReference>
<evidence type="ECO:0000313" key="3">
    <source>
        <dbReference type="Proteomes" id="UP000828390"/>
    </source>
</evidence>
<name>A0A9D4EQX6_DREPO</name>
<gene>
    <name evidence="2" type="ORF">DPMN_160798</name>
</gene>
<sequence>MKKRVQEKMKLPSSKRRRPVMKQERAIDRGAQETLEGVPYESGKFDCHHNHQF</sequence>
<reference evidence="2" key="1">
    <citation type="journal article" date="2019" name="bioRxiv">
        <title>The Genome of the Zebra Mussel, Dreissena polymorpha: A Resource for Invasive Species Research.</title>
        <authorList>
            <person name="McCartney M.A."/>
            <person name="Auch B."/>
            <person name="Kono T."/>
            <person name="Mallez S."/>
            <person name="Zhang Y."/>
            <person name="Obille A."/>
            <person name="Becker A."/>
            <person name="Abrahante J.E."/>
            <person name="Garbe J."/>
            <person name="Badalamenti J.P."/>
            <person name="Herman A."/>
            <person name="Mangelson H."/>
            <person name="Liachko I."/>
            <person name="Sullivan S."/>
            <person name="Sone E.D."/>
            <person name="Koren S."/>
            <person name="Silverstein K.A.T."/>
            <person name="Beckman K.B."/>
            <person name="Gohl D.M."/>
        </authorList>
    </citation>
    <scope>NUCLEOTIDE SEQUENCE</scope>
    <source>
        <strain evidence="2">Duluth1</strain>
        <tissue evidence="2">Whole animal</tissue>
    </source>
</reference>
<organism evidence="2 3">
    <name type="scientific">Dreissena polymorpha</name>
    <name type="common">Zebra mussel</name>
    <name type="synonym">Mytilus polymorpha</name>
    <dbReference type="NCBI Taxonomy" id="45954"/>
    <lineage>
        <taxon>Eukaryota</taxon>
        <taxon>Metazoa</taxon>
        <taxon>Spiralia</taxon>
        <taxon>Lophotrochozoa</taxon>
        <taxon>Mollusca</taxon>
        <taxon>Bivalvia</taxon>
        <taxon>Autobranchia</taxon>
        <taxon>Heteroconchia</taxon>
        <taxon>Euheterodonta</taxon>
        <taxon>Imparidentia</taxon>
        <taxon>Neoheterodontei</taxon>
        <taxon>Myida</taxon>
        <taxon>Dreissenoidea</taxon>
        <taxon>Dreissenidae</taxon>
        <taxon>Dreissena</taxon>
    </lineage>
</organism>
<protein>
    <submittedName>
        <fullName evidence="2">Uncharacterized protein</fullName>
    </submittedName>
</protein>
<dbReference type="AlphaFoldDB" id="A0A9D4EQX6"/>
<evidence type="ECO:0000256" key="1">
    <source>
        <dbReference type="SAM" id="MobiDB-lite"/>
    </source>
</evidence>
<evidence type="ECO:0000313" key="2">
    <source>
        <dbReference type="EMBL" id="KAH3782876.1"/>
    </source>
</evidence>
<proteinExistence type="predicted"/>
<comment type="caution">
    <text evidence="2">The sequence shown here is derived from an EMBL/GenBank/DDBJ whole genome shotgun (WGS) entry which is preliminary data.</text>
</comment>